<dbReference type="InterPro" id="IPR036388">
    <property type="entry name" value="WH-like_DNA-bd_sf"/>
</dbReference>
<dbReference type="PANTHER" id="PTHR24567">
    <property type="entry name" value="CRP FAMILY TRANSCRIPTIONAL REGULATORY PROTEIN"/>
    <property type="match status" value="1"/>
</dbReference>
<evidence type="ECO:0000313" key="6">
    <source>
        <dbReference type="EMBL" id="MFD0987933.1"/>
    </source>
</evidence>
<keyword evidence="2" id="KW-0238">DNA-binding</keyword>
<feature type="domain" description="Cyclic nucleotide-binding" evidence="4">
    <location>
        <begin position="20"/>
        <end position="140"/>
    </location>
</feature>
<keyword evidence="7" id="KW-1185">Reference proteome</keyword>
<dbReference type="InterPro" id="IPR014710">
    <property type="entry name" value="RmlC-like_jellyroll"/>
</dbReference>
<evidence type="ECO:0000256" key="1">
    <source>
        <dbReference type="ARBA" id="ARBA00023015"/>
    </source>
</evidence>
<dbReference type="RefSeq" id="WP_379090372.1">
    <property type="nucleotide sequence ID" value="NZ_JBHTJO010000001.1"/>
</dbReference>
<feature type="domain" description="HTH crp-type" evidence="5">
    <location>
        <begin position="154"/>
        <end position="222"/>
    </location>
</feature>
<evidence type="ECO:0000313" key="7">
    <source>
        <dbReference type="Proteomes" id="UP001597102"/>
    </source>
</evidence>
<dbReference type="InterPro" id="IPR036390">
    <property type="entry name" value="WH_DNA-bd_sf"/>
</dbReference>
<reference evidence="7" key="1">
    <citation type="journal article" date="2019" name="Int. J. Syst. Evol. Microbiol.">
        <title>The Global Catalogue of Microorganisms (GCM) 10K type strain sequencing project: providing services to taxonomists for standard genome sequencing and annotation.</title>
        <authorList>
            <consortium name="The Broad Institute Genomics Platform"/>
            <consortium name="The Broad Institute Genome Sequencing Center for Infectious Disease"/>
            <person name="Wu L."/>
            <person name="Ma J."/>
        </authorList>
    </citation>
    <scope>NUCLEOTIDE SEQUENCE [LARGE SCALE GENOMIC DNA]</scope>
    <source>
        <strain evidence="7">CCUG 61697</strain>
    </source>
</reference>
<dbReference type="PANTHER" id="PTHR24567:SF74">
    <property type="entry name" value="HTH-TYPE TRANSCRIPTIONAL REGULATOR ARCR"/>
    <property type="match status" value="1"/>
</dbReference>
<proteinExistence type="predicted"/>
<keyword evidence="3" id="KW-0804">Transcription</keyword>
<dbReference type="InterPro" id="IPR018490">
    <property type="entry name" value="cNMP-bd_dom_sf"/>
</dbReference>
<accession>A0ABW3JEG2</accession>
<dbReference type="SMART" id="SM00419">
    <property type="entry name" value="HTH_CRP"/>
    <property type="match status" value="1"/>
</dbReference>
<evidence type="ECO:0000256" key="2">
    <source>
        <dbReference type="ARBA" id="ARBA00023125"/>
    </source>
</evidence>
<dbReference type="Proteomes" id="UP001597102">
    <property type="component" value="Unassembled WGS sequence"/>
</dbReference>
<dbReference type="InterPro" id="IPR012318">
    <property type="entry name" value="HTH_CRP"/>
</dbReference>
<organism evidence="6 7">
    <name type="scientific">Methyloligella solikamskensis</name>
    <dbReference type="NCBI Taxonomy" id="1177756"/>
    <lineage>
        <taxon>Bacteria</taxon>
        <taxon>Pseudomonadati</taxon>
        <taxon>Pseudomonadota</taxon>
        <taxon>Alphaproteobacteria</taxon>
        <taxon>Hyphomicrobiales</taxon>
        <taxon>Hyphomicrobiaceae</taxon>
        <taxon>Methyloligella</taxon>
    </lineage>
</organism>
<keyword evidence="1" id="KW-0805">Transcription regulation</keyword>
<dbReference type="InterPro" id="IPR000595">
    <property type="entry name" value="cNMP-bd_dom"/>
</dbReference>
<dbReference type="Gene3D" id="2.60.120.10">
    <property type="entry name" value="Jelly Rolls"/>
    <property type="match status" value="1"/>
</dbReference>
<dbReference type="SMART" id="SM00100">
    <property type="entry name" value="cNMP"/>
    <property type="match status" value="1"/>
</dbReference>
<dbReference type="CDD" id="cd00038">
    <property type="entry name" value="CAP_ED"/>
    <property type="match status" value="1"/>
</dbReference>
<dbReference type="Pfam" id="PF13545">
    <property type="entry name" value="HTH_Crp_2"/>
    <property type="match status" value="1"/>
</dbReference>
<dbReference type="Gene3D" id="1.10.10.10">
    <property type="entry name" value="Winged helix-like DNA-binding domain superfamily/Winged helix DNA-binding domain"/>
    <property type="match status" value="1"/>
</dbReference>
<dbReference type="SUPFAM" id="SSF46785">
    <property type="entry name" value="Winged helix' DNA-binding domain"/>
    <property type="match status" value="1"/>
</dbReference>
<comment type="caution">
    <text evidence="6">The sequence shown here is derived from an EMBL/GenBank/DDBJ whole genome shotgun (WGS) entry which is preliminary data.</text>
</comment>
<evidence type="ECO:0000259" key="5">
    <source>
        <dbReference type="PROSITE" id="PS51063"/>
    </source>
</evidence>
<dbReference type="SUPFAM" id="SSF51206">
    <property type="entry name" value="cAMP-binding domain-like"/>
    <property type="match status" value="1"/>
</dbReference>
<gene>
    <name evidence="6" type="ORF">ACFQ2F_12575</name>
</gene>
<dbReference type="PROSITE" id="PS51063">
    <property type="entry name" value="HTH_CRP_2"/>
    <property type="match status" value="1"/>
</dbReference>
<dbReference type="InterPro" id="IPR050397">
    <property type="entry name" value="Env_Response_Regulators"/>
</dbReference>
<name>A0ABW3JEG2_9HYPH</name>
<evidence type="ECO:0000259" key="4">
    <source>
        <dbReference type="PROSITE" id="PS50042"/>
    </source>
</evidence>
<sequence length="233" mass="26130">MNHEVTRLHAALTVLEQRGWFAQRNAAVRKRLGSIAKLRHFEANAAVYRAGDAPSGVFGLVRGSLNCSFPRSDGEDYVMHRAGAGFWFGDLALLSDRPRLVSLYAAEQTTLVHLPIHELSKMLREDPALYADFYQLTYENFESTFKIVTNLSMASATKRVADKLLFELNGWPDQDGWLPISQADLARMTAISVPTLQRVVKRFANEGLIEKSYGRIKVTDREGLLGICQQDEA</sequence>
<evidence type="ECO:0000256" key="3">
    <source>
        <dbReference type="ARBA" id="ARBA00023163"/>
    </source>
</evidence>
<protein>
    <submittedName>
        <fullName evidence="6">Crp/Fnr family transcriptional regulator</fullName>
    </submittedName>
</protein>
<dbReference type="Pfam" id="PF00027">
    <property type="entry name" value="cNMP_binding"/>
    <property type="match status" value="1"/>
</dbReference>
<dbReference type="EMBL" id="JBHTJO010000001">
    <property type="protein sequence ID" value="MFD0987933.1"/>
    <property type="molecule type" value="Genomic_DNA"/>
</dbReference>
<dbReference type="PROSITE" id="PS50042">
    <property type="entry name" value="CNMP_BINDING_3"/>
    <property type="match status" value="1"/>
</dbReference>